<feature type="domain" description="SAM-dependent MTase RsmB/NOP-type" evidence="7">
    <location>
        <begin position="205"/>
        <end position="480"/>
    </location>
</feature>
<dbReference type="InterPro" id="IPR049560">
    <property type="entry name" value="MeTrfase_RsmB-F_NOP2_cat"/>
</dbReference>
<dbReference type="EMBL" id="LT576035">
    <property type="protein sequence ID" value="SBN38721.1"/>
    <property type="molecule type" value="Genomic_DNA"/>
</dbReference>
<organism evidence="8">
    <name type="scientific">Propionibacterium freudenreichii</name>
    <dbReference type="NCBI Taxonomy" id="1744"/>
    <lineage>
        <taxon>Bacteria</taxon>
        <taxon>Bacillati</taxon>
        <taxon>Actinomycetota</taxon>
        <taxon>Actinomycetes</taxon>
        <taxon>Propionibacteriales</taxon>
        <taxon>Propionibacteriaceae</taxon>
        <taxon>Propionibacterium</taxon>
    </lineage>
</organism>
<dbReference type="SUPFAM" id="SSF53335">
    <property type="entry name" value="S-adenosyl-L-methionine-dependent methyltransferases"/>
    <property type="match status" value="1"/>
</dbReference>
<keyword evidence="3 5" id="KW-0949">S-adenosyl-L-methionine</keyword>
<evidence type="ECO:0000256" key="5">
    <source>
        <dbReference type="PROSITE-ProRule" id="PRU01023"/>
    </source>
</evidence>
<evidence type="ECO:0000256" key="3">
    <source>
        <dbReference type="ARBA" id="ARBA00022691"/>
    </source>
</evidence>
<evidence type="ECO:0000256" key="2">
    <source>
        <dbReference type="ARBA" id="ARBA00022679"/>
    </source>
</evidence>
<dbReference type="InterPro" id="IPR029063">
    <property type="entry name" value="SAM-dependent_MTases_sf"/>
</dbReference>
<dbReference type="PROSITE" id="PS51686">
    <property type="entry name" value="SAM_MT_RSMB_NOP"/>
    <property type="match status" value="1"/>
</dbReference>
<dbReference type="Gene3D" id="3.40.50.150">
    <property type="entry name" value="Vaccinia Virus protein VP39"/>
    <property type="match status" value="1"/>
</dbReference>
<keyword evidence="4 5" id="KW-0694">RNA-binding</keyword>
<dbReference type="GO" id="GO:0008173">
    <property type="term" value="F:RNA methyltransferase activity"/>
    <property type="evidence" value="ECO:0007669"/>
    <property type="project" value="InterPro"/>
</dbReference>
<comment type="similarity">
    <text evidence="5">Belongs to the class I-like SAM-binding methyltransferase superfamily. RsmB/NOP family.</text>
</comment>
<dbReference type="InterPro" id="IPR001678">
    <property type="entry name" value="MeTrfase_RsmB-F_NOP2_dom"/>
</dbReference>
<dbReference type="GO" id="GO:0001510">
    <property type="term" value="P:RNA methylation"/>
    <property type="evidence" value="ECO:0007669"/>
    <property type="project" value="InterPro"/>
</dbReference>
<reference evidence="8" key="1">
    <citation type="submission" date="2016-05" db="EMBL/GenBank/DDBJ databases">
        <authorList>
            <person name="Lavstsen T."/>
            <person name="Jespersen J.S."/>
        </authorList>
    </citation>
    <scope>NUCLEOTIDE SEQUENCE</scope>
    <source>
        <strain evidence="8">PFRJS10</strain>
    </source>
</reference>
<dbReference type="AlphaFoldDB" id="A0A2C7ATQ4"/>
<feature type="binding site" evidence="5">
    <location>
        <position position="374"/>
    </location>
    <ligand>
        <name>S-adenosyl-L-methionine</name>
        <dbReference type="ChEBI" id="CHEBI:59789"/>
    </ligand>
</feature>
<comment type="caution">
    <text evidence="5">Lacks conserved residue(s) required for the propagation of feature annotation.</text>
</comment>
<dbReference type="PANTHER" id="PTHR22807:SF53">
    <property type="entry name" value="RIBOSOMAL RNA SMALL SUBUNIT METHYLTRANSFERASE B-RELATED"/>
    <property type="match status" value="1"/>
</dbReference>
<feature type="region of interest" description="Disordered" evidence="6">
    <location>
        <begin position="1"/>
        <end position="57"/>
    </location>
</feature>
<feature type="binding site" evidence="5">
    <location>
        <position position="330"/>
    </location>
    <ligand>
        <name>S-adenosyl-L-methionine</name>
        <dbReference type="ChEBI" id="CHEBI:59789"/>
    </ligand>
</feature>
<evidence type="ECO:0000259" key="7">
    <source>
        <dbReference type="PROSITE" id="PS51686"/>
    </source>
</evidence>
<evidence type="ECO:0000256" key="6">
    <source>
        <dbReference type="SAM" id="MobiDB-lite"/>
    </source>
</evidence>
<evidence type="ECO:0000256" key="4">
    <source>
        <dbReference type="ARBA" id="ARBA00022884"/>
    </source>
</evidence>
<dbReference type="Pfam" id="PF01029">
    <property type="entry name" value="NusB"/>
    <property type="match status" value="1"/>
</dbReference>
<evidence type="ECO:0000313" key="8">
    <source>
        <dbReference type="EMBL" id="SBN38721.1"/>
    </source>
</evidence>
<keyword evidence="2 5" id="KW-0808">Transferase</keyword>
<dbReference type="Gene3D" id="1.10.940.10">
    <property type="entry name" value="NusB-like"/>
    <property type="match status" value="1"/>
</dbReference>
<name>A0A2C7ATQ4_9ACTN</name>
<proteinExistence type="inferred from homology"/>
<keyword evidence="1 5" id="KW-0489">Methyltransferase</keyword>
<dbReference type="InterPro" id="IPR023267">
    <property type="entry name" value="RCMT"/>
</dbReference>
<dbReference type="GO" id="GO:0003723">
    <property type="term" value="F:RNA binding"/>
    <property type="evidence" value="ECO:0007669"/>
    <property type="project" value="UniProtKB-UniRule"/>
</dbReference>
<accession>A0A2C7ATQ4</accession>
<dbReference type="GO" id="GO:0006355">
    <property type="term" value="P:regulation of DNA-templated transcription"/>
    <property type="evidence" value="ECO:0007669"/>
    <property type="project" value="InterPro"/>
</dbReference>
<gene>
    <name evidence="8" type="ORF">PFR_JS10_1078</name>
</gene>
<evidence type="ECO:0000256" key="1">
    <source>
        <dbReference type="ARBA" id="ARBA00022603"/>
    </source>
</evidence>
<sequence>MSEQRHSDHRAAGRDSGRARDRSAGDRRRPSTDRPGARREFNRDGTPRRPMDRPRRTAFEILREVDRRGAYANLATRQAINDQELTGRDAAFVTELAYGTCRMLGTYDAILAQASGRDLNDLQPDIVDALRLGAHQLLGMRIPDRAAVDTTVDLAAIVVGERVAGLANAIMRKVAAHDLEAWCRQLAYDEQDFRCLVSGHPDWIVDAYQDLLPTEEVDAALAADNIAPVPTLVVRPGLYKRKDLLRDGGDPTRWSPWGVIRPGNPGDLGAVRDGRAGVQDEGSQLICLAATRADIPRDLPWLDMCAGPGGKSALLRGMAPEHGAFLTASEVQPHRAHLVAQSLRRYPAEGHETICADGTAPAWQRDSFGLVMADVPCSGLGALRRRPDARWRKDVDDLVELGDLQRSLLSSALDACRPGAWWPMSPARRTAWSPPISSWPTPPASRSSTRPRSSPRCRGPPRPPMHGSSSCGHIATARMPCSWPCCASAETPANP</sequence>
<feature type="region of interest" description="Disordered" evidence="6">
    <location>
        <begin position="432"/>
        <end position="471"/>
    </location>
</feature>
<dbReference type="InterPro" id="IPR035926">
    <property type="entry name" value="NusB-like_sf"/>
</dbReference>
<feature type="binding site" evidence="5">
    <location>
        <position position="357"/>
    </location>
    <ligand>
        <name>S-adenosyl-L-methionine</name>
        <dbReference type="ChEBI" id="CHEBI:59789"/>
    </ligand>
</feature>
<protein>
    <submittedName>
        <fullName evidence="8">Ribosomal RNA small subunit methyltransferase B</fullName>
    </submittedName>
</protein>
<dbReference type="InterPro" id="IPR006027">
    <property type="entry name" value="NusB_RsmB_TIM44"/>
</dbReference>
<dbReference type="PRINTS" id="PR02008">
    <property type="entry name" value="RCMTFAMILY"/>
</dbReference>
<dbReference type="PANTHER" id="PTHR22807">
    <property type="entry name" value="NOP2 YEAST -RELATED NOL1/NOP2/FMU SUN DOMAIN-CONTAINING"/>
    <property type="match status" value="1"/>
</dbReference>
<feature type="binding site" evidence="5">
    <location>
        <begin position="305"/>
        <end position="311"/>
    </location>
    <ligand>
        <name>S-adenosyl-L-methionine</name>
        <dbReference type="ChEBI" id="CHEBI:59789"/>
    </ligand>
</feature>
<feature type="compositionally biased region" description="Low complexity" evidence="6">
    <location>
        <begin position="432"/>
        <end position="457"/>
    </location>
</feature>
<dbReference type="SUPFAM" id="SSF48013">
    <property type="entry name" value="NusB-like"/>
    <property type="match status" value="1"/>
</dbReference>
<dbReference type="Pfam" id="PF01189">
    <property type="entry name" value="Methyltr_RsmB-F"/>
    <property type="match status" value="1"/>
</dbReference>